<protein>
    <submittedName>
        <fullName evidence="6">TetR/AcrR family transcriptional regulator</fullName>
    </submittedName>
</protein>
<dbReference type="SUPFAM" id="SSF48498">
    <property type="entry name" value="Tetracyclin repressor-like, C-terminal domain"/>
    <property type="match status" value="1"/>
</dbReference>
<evidence type="ECO:0000256" key="4">
    <source>
        <dbReference type="PROSITE-ProRule" id="PRU00335"/>
    </source>
</evidence>
<sequence>MTKSAPDMPTKILQAAIQLFAQRGVTSTSIQAVADAVGIRKQSLLYHFPNKNVLRQAVLHDILSYWKNVVPRALVQATSGEHRLESALKVVIDFFLEDRYRAQFVVREVLDRPREMSNLIKNHFHPWMGLVTNYIRTGQERGEVYDDVDPEAYVVQCIILSICVISAGDVLQGVFPEGDALKNIRSRMIAEVQRMTKYGLFVKAHDT</sequence>
<dbReference type="Proteomes" id="UP001594351">
    <property type="component" value="Unassembled WGS sequence"/>
</dbReference>
<evidence type="ECO:0000256" key="3">
    <source>
        <dbReference type="ARBA" id="ARBA00023163"/>
    </source>
</evidence>
<keyword evidence="3" id="KW-0804">Transcription</keyword>
<dbReference type="PANTHER" id="PTHR30055">
    <property type="entry name" value="HTH-TYPE TRANSCRIPTIONAL REGULATOR RUTR"/>
    <property type="match status" value="1"/>
</dbReference>
<evidence type="ECO:0000256" key="2">
    <source>
        <dbReference type="ARBA" id="ARBA00023125"/>
    </source>
</evidence>
<comment type="caution">
    <text evidence="6">The sequence shown here is derived from an EMBL/GenBank/DDBJ whole genome shotgun (WGS) entry which is preliminary data.</text>
</comment>
<dbReference type="PROSITE" id="PS50977">
    <property type="entry name" value="HTH_TETR_2"/>
    <property type="match status" value="1"/>
</dbReference>
<evidence type="ECO:0000259" key="5">
    <source>
        <dbReference type="PROSITE" id="PS50977"/>
    </source>
</evidence>
<dbReference type="InterPro" id="IPR001647">
    <property type="entry name" value="HTH_TetR"/>
</dbReference>
<dbReference type="Pfam" id="PF00440">
    <property type="entry name" value="TetR_N"/>
    <property type="match status" value="1"/>
</dbReference>
<feature type="domain" description="HTH tetR-type" evidence="5">
    <location>
        <begin position="6"/>
        <end position="66"/>
    </location>
</feature>
<organism evidence="6 7">
    <name type="scientific">candidate division CSSED10-310 bacterium</name>
    <dbReference type="NCBI Taxonomy" id="2855610"/>
    <lineage>
        <taxon>Bacteria</taxon>
        <taxon>Bacteria division CSSED10-310</taxon>
    </lineage>
</organism>
<proteinExistence type="predicted"/>
<dbReference type="SUPFAM" id="SSF46689">
    <property type="entry name" value="Homeodomain-like"/>
    <property type="match status" value="1"/>
</dbReference>
<keyword evidence="7" id="KW-1185">Reference proteome</keyword>
<feature type="DNA-binding region" description="H-T-H motif" evidence="4">
    <location>
        <begin position="29"/>
        <end position="48"/>
    </location>
</feature>
<dbReference type="Gene3D" id="1.10.357.10">
    <property type="entry name" value="Tetracycline Repressor, domain 2"/>
    <property type="match status" value="1"/>
</dbReference>
<dbReference type="PRINTS" id="PR00455">
    <property type="entry name" value="HTHTETR"/>
</dbReference>
<dbReference type="PANTHER" id="PTHR30055:SF234">
    <property type="entry name" value="HTH-TYPE TRANSCRIPTIONAL REGULATOR BETI"/>
    <property type="match status" value="1"/>
</dbReference>
<dbReference type="InterPro" id="IPR036271">
    <property type="entry name" value="Tet_transcr_reg_TetR-rel_C_sf"/>
</dbReference>
<evidence type="ECO:0000313" key="6">
    <source>
        <dbReference type="EMBL" id="MFC1851405.1"/>
    </source>
</evidence>
<accession>A0ABV6YYY5</accession>
<dbReference type="InterPro" id="IPR009057">
    <property type="entry name" value="Homeodomain-like_sf"/>
</dbReference>
<name>A0ABV6YYY5_UNCC1</name>
<evidence type="ECO:0000256" key="1">
    <source>
        <dbReference type="ARBA" id="ARBA00023015"/>
    </source>
</evidence>
<keyword evidence="2 4" id="KW-0238">DNA-binding</keyword>
<reference evidence="6 7" key="1">
    <citation type="submission" date="2024-09" db="EMBL/GenBank/DDBJ databases">
        <title>Laminarin stimulates single cell rates of sulfate reduction while oxygen inhibits transcriptomic activity in coastal marine sediment.</title>
        <authorList>
            <person name="Lindsay M."/>
            <person name="Orcutt B."/>
            <person name="Emerson D."/>
            <person name="Stepanauskas R."/>
            <person name="D'Angelo T."/>
        </authorList>
    </citation>
    <scope>NUCLEOTIDE SEQUENCE [LARGE SCALE GENOMIC DNA]</scope>
    <source>
        <strain evidence="6">SAG AM-311-K15</strain>
    </source>
</reference>
<dbReference type="EMBL" id="JBHPBY010000185">
    <property type="protein sequence ID" value="MFC1851405.1"/>
    <property type="molecule type" value="Genomic_DNA"/>
</dbReference>
<evidence type="ECO:0000313" key="7">
    <source>
        <dbReference type="Proteomes" id="UP001594351"/>
    </source>
</evidence>
<dbReference type="InterPro" id="IPR050109">
    <property type="entry name" value="HTH-type_TetR-like_transc_reg"/>
</dbReference>
<dbReference type="Gene3D" id="1.10.10.60">
    <property type="entry name" value="Homeodomain-like"/>
    <property type="match status" value="1"/>
</dbReference>
<keyword evidence="1" id="KW-0805">Transcription regulation</keyword>
<gene>
    <name evidence="6" type="ORF">ACFL27_14505</name>
</gene>